<evidence type="ECO:0000313" key="3">
    <source>
        <dbReference type="Proteomes" id="UP000803884"/>
    </source>
</evidence>
<dbReference type="PANTHER" id="PTHR42085:SF2">
    <property type="entry name" value="F-BOX DOMAIN-CONTAINING PROTEIN"/>
    <property type="match status" value="1"/>
</dbReference>
<feature type="region of interest" description="Disordered" evidence="1">
    <location>
        <begin position="148"/>
        <end position="177"/>
    </location>
</feature>
<proteinExistence type="predicted"/>
<reference evidence="2 3" key="1">
    <citation type="journal article" date="2020" name="Microbiol. Resour. Announc.">
        <title>Draft Genome Sequence of a Cladosporium Species Isolated from the Mesophotic Ascidian Didemnum maculosum.</title>
        <authorList>
            <person name="Gioti A."/>
            <person name="Siaperas R."/>
            <person name="Nikolaivits E."/>
            <person name="Le Goff G."/>
            <person name="Ouazzani J."/>
            <person name="Kotoulas G."/>
            <person name="Topakas E."/>
        </authorList>
    </citation>
    <scope>NUCLEOTIDE SEQUENCE [LARGE SCALE GENOMIC DNA]</scope>
    <source>
        <strain evidence="2 3">TM138-S3</strain>
    </source>
</reference>
<organism evidence="2 3">
    <name type="scientific">Cladosporium halotolerans</name>
    <dbReference type="NCBI Taxonomy" id="1052096"/>
    <lineage>
        <taxon>Eukaryota</taxon>
        <taxon>Fungi</taxon>
        <taxon>Dikarya</taxon>
        <taxon>Ascomycota</taxon>
        <taxon>Pezizomycotina</taxon>
        <taxon>Dothideomycetes</taxon>
        <taxon>Dothideomycetidae</taxon>
        <taxon>Cladosporiales</taxon>
        <taxon>Cladosporiaceae</taxon>
        <taxon>Cladosporium</taxon>
    </lineage>
</organism>
<accession>A0AB34KK28</accession>
<dbReference type="GeneID" id="96007963"/>
<sequence>MDAQEQTPPPCRLLSLPAELRLRIYSFALAPTGTLYLHRTPSKRHAVTPSISPALLATNRQIHSEAASTLYVENTVHIAVDAHDTAWPAINEARLPQRVLGKLERLCVLLDCTAVLWRGYDTVDFEAFTALTALRRLRLRALVLPDVEEREEGEDEDEDGDGDGGDGGFGVTEPANPTRKFPGFFRLATEILERVPAGTKVFYGPPAADEGDIGVSELQDGPQAPFDEFYTPKYKTATLPGQERKALAREVSETDLLESMRAVDLEGRRGCKAGTVKDVWGDYRAMLNRGAGKRI</sequence>
<dbReference type="PANTHER" id="PTHR42085">
    <property type="entry name" value="F-BOX DOMAIN-CONTAINING PROTEIN"/>
    <property type="match status" value="1"/>
</dbReference>
<dbReference type="Proteomes" id="UP000803884">
    <property type="component" value="Unassembled WGS sequence"/>
</dbReference>
<comment type="caution">
    <text evidence="2">The sequence shown here is derived from an EMBL/GenBank/DDBJ whole genome shotgun (WGS) entry which is preliminary data.</text>
</comment>
<gene>
    <name evidence="2" type="ORF">WHR41_06520</name>
</gene>
<evidence type="ECO:0000313" key="2">
    <source>
        <dbReference type="EMBL" id="KAL1585120.1"/>
    </source>
</evidence>
<feature type="compositionally biased region" description="Acidic residues" evidence="1">
    <location>
        <begin position="148"/>
        <end position="164"/>
    </location>
</feature>
<name>A0AB34KK28_9PEZI</name>
<evidence type="ECO:0000256" key="1">
    <source>
        <dbReference type="SAM" id="MobiDB-lite"/>
    </source>
</evidence>
<dbReference type="AlphaFoldDB" id="A0AB34KK28"/>
<protein>
    <submittedName>
        <fullName evidence="2">Uncharacterized protein</fullName>
    </submittedName>
</protein>
<dbReference type="EMBL" id="JAAQHG020000021">
    <property type="protein sequence ID" value="KAL1585120.1"/>
    <property type="molecule type" value="Genomic_DNA"/>
</dbReference>
<dbReference type="RefSeq" id="XP_069228226.1">
    <property type="nucleotide sequence ID" value="XM_069375125.1"/>
</dbReference>
<keyword evidence="3" id="KW-1185">Reference proteome</keyword>
<dbReference type="InterPro" id="IPR038883">
    <property type="entry name" value="AN11006-like"/>
</dbReference>